<dbReference type="EMBL" id="LAZR01039972">
    <property type="protein sequence ID" value="KKL15670.1"/>
    <property type="molecule type" value="Genomic_DNA"/>
</dbReference>
<evidence type="ECO:0000313" key="1">
    <source>
        <dbReference type="EMBL" id="KKL15670.1"/>
    </source>
</evidence>
<protein>
    <recommendedName>
        <fullName evidence="2">Alpha/beta hydrolase fold-3 domain-containing protein</fullName>
    </recommendedName>
</protein>
<dbReference type="Gene3D" id="3.40.50.1820">
    <property type="entry name" value="alpha/beta hydrolase"/>
    <property type="match status" value="1"/>
</dbReference>
<evidence type="ECO:0008006" key="2">
    <source>
        <dbReference type="Google" id="ProtNLM"/>
    </source>
</evidence>
<dbReference type="InterPro" id="IPR029058">
    <property type="entry name" value="AB_hydrolase_fold"/>
</dbReference>
<name>A0A0F9B1Y7_9ZZZZ</name>
<dbReference type="SUPFAM" id="SSF53474">
    <property type="entry name" value="alpha/beta-Hydrolases"/>
    <property type="match status" value="1"/>
</dbReference>
<organism evidence="1">
    <name type="scientific">marine sediment metagenome</name>
    <dbReference type="NCBI Taxonomy" id="412755"/>
    <lineage>
        <taxon>unclassified sequences</taxon>
        <taxon>metagenomes</taxon>
        <taxon>ecological metagenomes</taxon>
    </lineage>
</organism>
<accession>A0A0F9B1Y7</accession>
<feature type="non-terminal residue" evidence="1">
    <location>
        <position position="1"/>
    </location>
</feature>
<sequence length="77" mass="8337">VGTSEVLLDDSTRLAERAKSAGVEVVLEPWDDMIHVWQLMAAMLPEGQQAIDRIGEFIREHTGAARGVVPGATTEAH</sequence>
<gene>
    <name evidence="1" type="ORF">LCGC14_2503250</name>
</gene>
<proteinExistence type="predicted"/>
<comment type="caution">
    <text evidence="1">The sequence shown here is derived from an EMBL/GenBank/DDBJ whole genome shotgun (WGS) entry which is preliminary data.</text>
</comment>
<reference evidence="1" key="1">
    <citation type="journal article" date="2015" name="Nature">
        <title>Complex archaea that bridge the gap between prokaryotes and eukaryotes.</title>
        <authorList>
            <person name="Spang A."/>
            <person name="Saw J.H."/>
            <person name="Jorgensen S.L."/>
            <person name="Zaremba-Niedzwiedzka K."/>
            <person name="Martijn J."/>
            <person name="Lind A.E."/>
            <person name="van Eijk R."/>
            <person name="Schleper C."/>
            <person name="Guy L."/>
            <person name="Ettema T.J."/>
        </authorList>
    </citation>
    <scope>NUCLEOTIDE SEQUENCE</scope>
</reference>
<dbReference type="AlphaFoldDB" id="A0A0F9B1Y7"/>